<comment type="caution">
    <text evidence="1">The sequence shown here is derived from an EMBL/GenBank/DDBJ whole genome shotgun (WGS) entry which is preliminary data.</text>
</comment>
<evidence type="ECO:0000313" key="1">
    <source>
        <dbReference type="EMBL" id="CCH43201.1"/>
    </source>
</evidence>
<dbReference type="SUPFAM" id="SSF52058">
    <property type="entry name" value="L domain-like"/>
    <property type="match status" value="1"/>
</dbReference>
<reference evidence="1 2" key="1">
    <citation type="journal article" date="2012" name="Eukaryot. Cell">
        <title>Draft genome sequence of Wickerhamomyces ciferrii NRRL Y-1031 F-60-10.</title>
        <authorList>
            <person name="Schneider J."/>
            <person name="Andrea H."/>
            <person name="Blom J."/>
            <person name="Jaenicke S."/>
            <person name="Ruckert C."/>
            <person name="Schorsch C."/>
            <person name="Szczepanowski R."/>
            <person name="Farwick M."/>
            <person name="Goesmann A."/>
            <person name="Puhler A."/>
            <person name="Schaffer S."/>
            <person name="Tauch A."/>
            <person name="Kohler T."/>
            <person name="Brinkrolf K."/>
        </authorList>
    </citation>
    <scope>NUCLEOTIDE SEQUENCE [LARGE SCALE GENOMIC DNA]</scope>
    <source>
        <strain evidence="2">ATCC 14091 / BCRC 22168 / CBS 111 / JCM 3599 / NBRC 0793 / NRRL Y-1031 F-60-10</strain>
    </source>
</reference>
<keyword evidence="2" id="KW-1185">Reference proteome</keyword>
<dbReference type="AlphaFoldDB" id="K0KJS1"/>
<evidence type="ECO:0000313" key="2">
    <source>
        <dbReference type="Proteomes" id="UP000009328"/>
    </source>
</evidence>
<protein>
    <recommendedName>
        <fullName evidence="3">Internalin-I</fullName>
    </recommendedName>
</protein>
<gene>
    <name evidence="1" type="ORF">BN7_2748</name>
</gene>
<dbReference type="EMBL" id="CAIF01000070">
    <property type="protein sequence ID" value="CCH43201.1"/>
    <property type="molecule type" value="Genomic_DNA"/>
</dbReference>
<evidence type="ECO:0008006" key="3">
    <source>
        <dbReference type="Google" id="ProtNLM"/>
    </source>
</evidence>
<accession>K0KJS1</accession>
<dbReference type="Proteomes" id="UP000009328">
    <property type="component" value="Unassembled WGS sequence"/>
</dbReference>
<organism evidence="1 2">
    <name type="scientific">Wickerhamomyces ciferrii (strain ATCC 14091 / BCRC 22168 / CBS 111 / JCM 3599 / NBRC 0793 / NRRL Y-1031 F-60-10)</name>
    <name type="common">Yeast</name>
    <name type="synonym">Pichia ciferrii</name>
    <dbReference type="NCBI Taxonomy" id="1206466"/>
    <lineage>
        <taxon>Eukaryota</taxon>
        <taxon>Fungi</taxon>
        <taxon>Dikarya</taxon>
        <taxon>Ascomycota</taxon>
        <taxon>Saccharomycotina</taxon>
        <taxon>Saccharomycetes</taxon>
        <taxon>Phaffomycetales</taxon>
        <taxon>Wickerhamomycetaceae</taxon>
        <taxon>Wickerhamomyces</taxon>
    </lineage>
</organism>
<dbReference type="HOGENOM" id="CLU_029963_0_0_1"/>
<dbReference type="Gene3D" id="3.80.10.10">
    <property type="entry name" value="Ribonuclease Inhibitor"/>
    <property type="match status" value="1"/>
</dbReference>
<name>K0KJS1_WICCF</name>
<dbReference type="InterPro" id="IPR032675">
    <property type="entry name" value="LRR_dom_sf"/>
</dbReference>
<dbReference type="InParanoid" id="K0KJS1"/>
<proteinExistence type="predicted"/>
<sequence length="625" mass="72325">MVSSAASLSKMTNILEMFPFEIKVLFLEQYLVETDDILNYLQVVPSMNSHFKANFRVVSDKINHTKYNMLPEGCLISHGNSNELANALREPQKFKGLVLMECHDYGNIAQFYLDNDLQNFLEAVHEQTIFRYTFYGSYRFSILPDAMLREFLDFDLNHRISHINFPDVEVLPSFHHLPNTKIAVNFRKLKEVKYMLSENFAQTFCFNIEYSRALESLSLVNLHEEFTLPKSFRFPKSLKLVSSASHPMDFKSQGLLKSQWIQNLEYLSLEDSRDRHPTTISMIDLNFPKLKEFKLGPWLNNGITFQNFTADSLIKFSICSSRTDVTINGFRAQNIENFEILANSFISKGFENITNLDYFKVDLQQPPMFYFDEDAKEYNDWSFLSMARNGSITRHQQILQWLEMVNLEQLELLEVNFVSLFFDKDNNARFPSLTTLHIDGYSHGAYAVFSKLDAPFNFNAPQLKFLHFGCELFFKNLYTYISQIFPKLAELSVSYKGNGSHSMKPGPLKINTTAVFENLESLKLKMCERPIILSKCGFPKLKTLQLINNGHPFKQLEFKKVIAPKLNELTIENYSISSVGPFTNRIYPKLKSIIIKNCQVTSGIEILPFRVLKNVDVKLVYSNIS</sequence>